<dbReference type="InterPro" id="IPR050275">
    <property type="entry name" value="PGM_Phosphatase"/>
</dbReference>
<evidence type="ECO:0000313" key="6">
    <source>
        <dbReference type="Proteomes" id="UP000268016"/>
    </source>
</evidence>
<dbReference type="RefSeq" id="WP_123640287.1">
    <property type="nucleotide sequence ID" value="NZ_ML119081.1"/>
</dbReference>
<keyword evidence="1" id="KW-0324">Glycolysis</keyword>
<evidence type="ECO:0000256" key="2">
    <source>
        <dbReference type="ARBA" id="ARBA00023235"/>
    </source>
</evidence>
<evidence type="ECO:0000256" key="4">
    <source>
        <dbReference type="PIRSR" id="PIRSR613078-2"/>
    </source>
</evidence>
<dbReference type="GO" id="GO:0016791">
    <property type="term" value="F:phosphatase activity"/>
    <property type="evidence" value="ECO:0007669"/>
    <property type="project" value="TreeGrafter"/>
</dbReference>
<dbReference type="PIRSF" id="PIRSF000709">
    <property type="entry name" value="6PFK_2-Ptase"/>
    <property type="match status" value="1"/>
</dbReference>
<evidence type="ECO:0000256" key="3">
    <source>
        <dbReference type="PIRSR" id="PIRSR613078-1"/>
    </source>
</evidence>
<dbReference type="Gene3D" id="3.40.50.1240">
    <property type="entry name" value="Phosphoglycerate mutase-like"/>
    <property type="match status" value="1"/>
</dbReference>
<dbReference type="PANTHER" id="PTHR48100:SF1">
    <property type="entry name" value="HISTIDINE PHOSPHATASE FAMILY PROTEIN-RELATED"/>
    <property type="match status" value="1"/>
</dbReference>
<dbReference type="Pfam" id="PF00300">
    <property type="entry name" value="His_Phos_1"/>
    <property type="match status" value="1"/>
</dbReference>
<gene>
    <name evidence="5" type="ORF">EAT49_00570</name>
</gene>
<keyword evidence="6" id="KW-1185">Reference proteome</keyword>
<keyword evidence="2" id="KW-0413">Isomerase</keyword>
<feature type="active site" description="Tele-phosphohistidine intermediate" evidence="3">
    <location>
        <position position="12"/>
    </location>
</feature>
<evidence type="ECO:0000256" key="1">
    <source>
        <dbReference type="ARBA" id="ARBA00023152"/>
    </source>
</evidence>
<dbReference type="InterPro" id="IPR013078">
    <property type="entry name" value="His_Pase_superF_clade-1"/>
</dbReference>
<dbReference type="GO" id="GO:0005737">
    <property type="term" value="C:cytoplasm"/>
    <property type="evidence" value="ECO:0007669"/>
    <property type="project" value="TreeGrafter"/>
</dbReference>
<dbReference type="EMBL" id="RDRB01000001">
    <property type="protein sequence ID" value="ROU03935.1"/>
    <property type="molecule type" value="Genomic_DNA"/>
</dbReference>
<feature type="active site" description="Proton donor/acceptor" evidence="3">
    <location>
        <position position="89"/>
    </location>
</feature>
<dbReference type="SMART" id="SM00855">
    <property type="entry name" value="PGAM"/>
    <property type="match status" value="1"/>
</dbReference>
<dbReference type="InterPro" id="IPR029033">
    <property type="entry name" value="His_PPase_superfam"/>
</dbReference>
<dbReference type="InterPro" id="IPR001345">
    <property type="entry name" value="PG/BPGM_mutase_AS"/>
</dbReference>
<reference evidence="5 6" key="1">
    <citation type="submission" date="2018-10" db="EMBL/GenBank/DDBJ databases">
        <title>Histidinibacterium lentulum gen. nov., sp. nov., a marine bacterium from the culture broth of Picochlorum sp. 122.</title>
        <authorList>
            <person name="Wang G."/>
        </authorList>
    </citation>
    <scope>NUCLEOTIDE SEQUENCE [LARGE SCALE GENOMIC DNA]</scope>
    <source>
        <strain evidence="5 6">B17</strain>
    </source>
</reference>
<dbReference type="SUPFAM" id="SSF53254">
    <property type="entry name" value="Phosphoglycerate mutase-like"/>
    <property type="match status" value="1"/>
</dbReference>
<name>A0A3N2R926_9RHOB</name>
<organism evidence="5 6">
    <name type="scientific">Histidinibacterium lentulum</name>
    <dbReference type="NCBI Taxonomy" id="2480588"/>
    <lineage>
        <taxon>Bacteria</taxon>
        <taxon>Pseudomonadati</taxon>
        <taxon>Pseudomonadota</taxon>
        <taxon>Alphaproteobacteria</taxon>
        <taxon>Rhodobacterales</taxon>
        <taxon>Paracoccaceae</taxon>
        <taxon>Histidinibacterium</taxon>
    </lineage>
</organism>
<comment type="caution">
    <text evidence="5">The sequence shown here is derived from an EMBL/GenBank/DDBJ whole genome shotgun (WGS) entry which is preliminary data.</text>
</comment>
<sequence length="204" mass="21570">MPTFPELLILRHGETAWNAEGRWQGALDSPLTPLGLDQARAMAALLSGLGIGPATHDLRTSPQGRALTTAEAVAAATGLSPVPDPRLREIGVGRWAGLTRAEADALSPPPAPDEHFLDRYARAPEGEGFAALWERCAAVLADLRRPTVIVTHGITSRVLRTIATGRTPDRLADLPGGQGVIFRIAAGRHETLAPPDLARQAPSV</sequence>
<feature type="binding site" evidence="4">
    <location>
        <position position="65"/>
    </location>
    <ligand>
        <name>substrate</name>
    </ligand>
</feature>
<dbReference type="OrthoDB" id="9781415at2"/>
<proteinExistence type="predicted"/>
<protein>
    <submittedName>
        <fullName evidence="5">Histidine phosphatase family protein</fullName>
    </submittedName>
</protein>
<evidence type="ECO:0000313" key="5">
    <source>
        <dbReference type="EMBL" id="ROU03935.1"/>
    </source>
</evidence>
<dbReference type="AlphaFoldDB" id="A0A3N2R926"/>
<dbReference type="PROSITE" id="PS00175">
    <property type="entry name" value="PG_MUTASE"/>
    <property type="match status" value="1"/>
</dbReference>
<dbReference type="PANTHER" id="PTHR48100">
    <property type="entry name" value="BROAD-SPECIFICITY PHOSPHATASE YOR283W-RELATED"/>
    <property type="match status" value="1"/>
</dbReference>
<accession>A0A3N2R926</accession>
<dbReference type="Proteomes" id="UP000268016">
    <property type="component" value="Unassembled WGS sequence"/>
</dbReference>
<dbReference type="CDD" id="cd07067">
    <property type="entry name" value="HP_PGM_like"/>
    <property type="match status" value="1"/>
</dbReference>
<feature type="binding site" evidence="4">
    <location>
        <begin position="11"/>
        <end position="18"/>
    </location>
    <ligand>
        <name>substrate</name>
    </ligand>
</feature>